<dbReference type="EMBL" id="BAAAPK010000001">
    <property type="protein sequence ID" value="GAA1673081.1"/>
    <property type="molecule type" value="Genomic_DNA"/>
</dbReference>
<name>A0ABN2GL81_9MICO</name>
<gene>
    <name evidence="1" type="ORF">GCM10009807_16490</name>
</gene>
<proteinExistence type="predicted"/>
<accession>A0ABN2GL81</accession>
<organism evidence="1 2">
    <name type="scientific">Microbacterium lacus</name>
    <dbReference type="NCBI Taxonomy" id="415217"/>
    <lineage>
        <taxon>Bacteria</taxon>
        <taxon>Bacillati</taxon>
        <taxon>Actinomycetota</taxon>
        <taxon>Actinomycetes</taxon>
        <taxon>Micrococcales</taxon>
        <taxon>Microbacteriaceae</taxon>
        <taxon>Microbacterium</taxon>
    </lineage>
</organism>
<reference evidence="1 2" key="1">
    <citation type="journal article" date="2019" name="Int. J. Syst. Evol. Microbiol.">
        <title>The Global Catalogue of Microorganisms (GCM) 10K type strain sequencing project: providing services to taxonomists for standard genome sequencing and annotation.</title>
        <authorList>
            <consortium name="The Broad Institute Genomics Platform"/>
            <consortium name="The Broad Institute Genome Sequencing Center for Infectious Disease"/>
            <person name="Wu L."/>
            <person name="Ma J."/>
        </authorList>
    </citation>
    <scope>NUCLEOTIDE SEQUENCE [LARGE SCALE GENOMIC DNA]</scope>
    <source>
        <strain evidence="1 2">JCM 15575</strain>
    </source>
</reference>
<keyword evidence="2" id="KW-1185">Reference proteome</keyword>
<evidence type="ECO:0000313" key="2">
    <source>
        <dbReference type="Proteomes" id="UP001500596"/>
    </source>
</evidence>
<sequence>MLGGEAAQVRAGGFEKGVFVHNTLLPGPDRRSTRRVTTIDDPHDIFGSVGGVGAR</sequence>
<evidence type="ECO:0000313" key="1">
    <source>
        <dbReference type="EMBL" id="GAA1673081.1"/>
    </source>
</evidence>
<comment type="caution">
    <text evidence="1">The sequence shown here is derived from an EMBL/GenBank/DDBJ whole genome shotgun (WGS) entry which is preliminary data.</text>
</comment>
<dbReference type="Proteomes" id="UP001500596">
    <property type="component" value="Unassembled WGS sequence"/>
</dbReference>
<protein>
    <submittedName>
        <fullName evidence="1">Uncharacterized protein</fullName>
    </submittedName>
</protein>